<keyword evidence="5" id="KW-0808">Transferase</keyword>
<keyword evidence="8 15" id="KW-0418">Kinase</keyword>
<keyword evidence="6 13" id="KW-0812">Transmembrane</keyword>
<evidence type="ECO:0000259" key="14">
    <source>
        <dbReference type="PROSITE" id="PS50109"/>
    </source>
</evidence>
<dbReference type="GO" id="GO:0000155">
    <property type="term" value="F:phosphorelay sensor kinase activity"/>
    <property type="evidence" value="ECO:0007669"/>
    <property type="project" value="InterPro"/>
</dbReference>
<evidence type="ECO:0000256" key="1">
    <source>
        <dbReference type="ARBA" id="ARBA00000085"/>
    </source>
</evidence>
<reference evidence="15 16" key="1">
    <citation type="submission" date="2007-01" db="EMBL/GenBank/DDBJ databases">
        <title>Complete sequence of Psychromonas ingrahamii 37.</title>
        <authorList>
            <consortium name="US DOE Joint Genome Institute"/>
            <person name="Copeland A."/>
            <person name="Lucas S."/>
            <person name="Lapidus A."/>
            <person name="Barry K."/>
            <person name="Detter J.C."/>
            <person name="Glavina del Rio T."/>
            <person name="Hammon N."/>
            <person name="Israni S."/>
            <person name="Dalin E."/>
            <person name="Tice H."/>
            <person name="Pitluck S."/>
            <person name="Thompson L.S."/>
            <person name="Brettin T."/>
            <person name="Bruce D."/>
            <person name="Han C."/>
            <person name="Tapia R."/>
            <person name="Schmutz J."/>
            <person name="Larimer F."/>
            <person name="Land M."/>
            <person name="Hauser L."/>
            <person name="Kyrpides N."/>
            <person name="Ivanova N."/>
            <person name="Staley J."/>
            <person name="Richardson P."/>
        </authorList>
    </citation>
    <scope>NUCLEOTIDE SEQUENCE [LARGE SCALE GENOMIC DNA]</scope>
    <source>
        <strain evidence="15 16">37</strain>
    </source>
</reference>
<keyword evidence="7" id="KW-0547">Nucleotide-binding</keyword>
<evidence type="ECO:0000256" key="2">
    <source>
        <dbReference type="ARBA" id="ARBA00004141"/>
    </source>
</evidence>
<protein>
    <recommendedName>
        <fullName evidence="3">histidine kinase</fullName>
        <ecNumber evidence="3">2.7.13.3</ecNumber>
    </recommendedName>
</protein>
<dbReference type="HOGENOM" id="CLU_000445_89_37_6"/>
<evidence type="ECO:0000313" key="16">
    <source>
        <dbReference type="Proteomes" id="UP000000639"/>
    </source>
</evidence>
<dbReference type="EC" id="2.7.13.3" evidence="3"/>
<organism evidence="15 16">
    <name type="scientific">Psychromonas ingrahamii (strain DSM 17664 / CCUG 51855 / 37)</name>
    <dbReference type="NCBI Taxonomy" id="357804"/>
    <lineage>
        <taxon>Bacteria</taxon>
        <taxon>Pseudomonadati</taxon>
        <taxon>Pseudomonadota</taxon>
        <taxon>Gammaproteobacteria</taxon>
        <taxon>Alteromonadales</taxon>
        <taxon>Psychromonadaceae</taxon>
        <taxon>Psychromonas</taxon>
    </lineage>
</organism>
<evidence type="ECO:0000256" key="3">
    <source>
        <dbReference type="ARBA" id="ARBA00012438"/>
    </source>
</evidence>
<evidence type="ECO:0000313" key="15">
    <source>
        <dbReference type="EMBL" id="ABM03059.1"/>
    </source>
</evidence>
<dbReference type="Gene3D" id="3.30.565.10">
    <property type="entry name" value="Histidine kinase-like ATPase, C-terminal domain"/>
    <property type="match status" value="1"/>
</dbReference>
<dbReference type="InterPro" id="IPR050428">
    <property type="entry name" value="TCS_sensor_his_kinase"/>
</dbReference>
<evidence type="ECO:0000256" key="9">
    <source>
        <dbReference type="ARBA" id="ARBA00022840"/>
    </source>
</evidence>
<comment type="catalytic activity">
    <reaction evidence="1">
        <text>ATP + protein L-histidine = ADP + protein N-phospho-L-histidine.</text>
        <dbReference type="EC" id="2.7.13.3"/>
    </reaction>
</comment>
<dbReference type="PROSITE" id="PS50109">
    <property type="entry name" value="HIS_KIN"/>
    <property type="match status" value="1"/>
</dbReference>
<keyword evidence="11" id="KW-0902">Two-component regulatory system</keyword>
<comment type="subcellular location">
    <subcellularLocation>
        <location evidence="2">Membrane</location>
        <topology evidence="2">Multi-pass membrane protein</topology>
    </subcellularLocation>
</comment>
<evidence type="ECO:0000256" key="4">
    <source>
        <dbReference type="ARBA" id="ARBA00022553"/>
    </source>
</evidence>
<proteinExistence type="predicted"/>
<evidence type="ECO:0000256" key="10">
    <source>
        <dbReference type="ARBA" id="ARBA00022989"/>
    </source>
</evidence>
<dbReference type="GO" id="GO:0005524">
    <property type="term" value="F:ATP binding"/>
    <property type="evidence" value="ECO:0007669"/>
    <property type="project" value="UniProtKB-KW"/>
</dbReference>
<dbReference type="Pfam" id="PF02518">
    <property type="entry name" value="HATPase_c"/>
    <property type="match status" value="1"/>
</dbReference>
<dbReference type="GO" id="GO:0005886">
    <property type="term" value="C:plasma membrane"/>
    <property type="evidence" value="ECO:0007669"/>
    <property type="project" value="TreeGrafter"/>
</dbReference>
<feature type="transmembrane region" description="Helical" evidence="13">
    <location>
        <begin position="15"/>
        <end position="34"/>
    </location>
</feature>
<gene>
    <name evidence="15" type="ordered locus">Ping_1229</name>
</gene>
<keyword evidence="4" id="KW-0597">Phosphoprotein</keyword>
<dbReference type="SUPFAM" id="SSF47384">
    <property type="entry name" value="Homodimeric domain of signal transducing histidine kinase"/>
    <property type="match status" value="1"/>
</dbReference>
<dbReference type="SUPFAM" id="SSF55874">
    <property type="entry name" value="ATPase domain of HSP90 chaperone/DNA topoisomerase II/histidine kinase"/>
    <property type="match status" value="1"/>
</dbReference>
<dbReference type="EMBL" id="CP000510">
    <property type="protein sequence ID" value="ABM03059.1"/>
    <property type="molecule type" value="Genomic_DNA"/>
</dbReference>
<dbReference type="PRINTS" id="PR00344">
    <property type="entry name" value="BCTRLSENSOR"/>
</dbReference>
<feature type="domain" description="Histidine kinase" evidence="14">
    <location>
        <begin position="260"/>
        <end position="458"/>
    </location>
</feature>
<dbReference type="SMART" id="SM00388">
    <property type="entry name" value="HisKA"/>
    <property type="match status" value="1"/>
</dbReference>
<dbReference type="CDD" id="cd00082">
    <property type="entry name" value="HisKA"/>
    <property type="match status" value="1"/>
</dbReference>
<dbReference type="SMART" id="SM00387">
    <property type="entry name" value="HATPase_c"/>
    <property type="match status" value="1"/>
</dbReference>
<evidence type="ECO:0000256" key="13">
    <source>
        <dbReference type="SAM" id="Phobius"/>
    </source>
</evidence>
<dbReference type="Gene3D" id="1.10.287.130">
    <property type="match status" value="1"/>
</dbReference>
<dbReference type="Proteomes" id="UP000000639">
    <property type="component" value="Chromosome"/>
</dbReference>
<evidence type="ECO:0000256" key="8">
    <source>
        <dbReference type="ARBA" id="ARBA00022777"/>
    </source>
</evidence>
<dbReference type="InterPro" id="IPR003594">
    <property type="entry name" value="HATPase_dom"/>
</dbReference>
<keyword evidence="12 13" id="KW-0472">Membrane</keyword>
<keyword evidence="16" id="KW-1185">Reference proteome</keyword>
<dbReference type="KEGG" id="pin:Ping_1229"/>
<sequence length="477" mass="53393">MKNNITTVISIQKRLIVSTVSVATLLIFTSWIFVFHETKNEVDEVYDARLGQLAKILALSMPSVMDLAPSVRDEIYADWSSVISDVDKDKIDSFPSVGHPDDQNLFFQFYTNGNLVFKSPGAPEPLNTGDLYSGTVNLNNEQWHYFQLKIPSRVNPNAYVVVAEKQSIRDEVVDEIALSTSLPQLLLIPTLALILFFLIKKFLRPVNELRLAVSQCDVNKLESIKIDHPAVELEPLVQQLNYLLSELDNARERERRFTRTAAHELKTPLAVLRLNIENALASEDQASQAYALNNIVRGVDRTDRLIQQLLMHSRIEAKQRNIFKNINIAALIREVIALLAPLALKNNQEISFSGPDECIIQGEGMFISILFSNLIDNAIRYSGENSEIKISLTINQSESHHNIVEVLVQDNGPPIPTAVRDKIFEKFFRAHSEKGDGAGLGMAIAAEAAKLHGASISLLPYDKTLLNTFLFTMDCGK</sequence>
<dbReference type="CDD" id="cd00075">
    <property type="entry name" value="HATPase"/>
    <property type="match status" value="1"/>
</dbReference>
<evidence type="ECO:0000256" key="7">
    <source>
        <dbReference type="ARBA" id="ARBA00022741"/>
    </source>
</evidence>
<dbReference type="STRING" id="357804.Ping_1229"/>
<keyword evidence="9" id="KW-0067">ATP-binding</keyword>
<dbReference type="InterPro" id="IPR036890">
    <property type="entry name" value="HATPase_C_sf"/>
</dbReference>
<dbReference type="eggNOG" id="COG2205">
    <property type="taxonomic scope" value="Bacteria"/>
</dbReference>
<dbReference type="InterPro" id="IPR003661">
    <property type="entry name" value="HisK_dim/P_dom"/>
</dbReference>
<dbReference type="InterPro" id="IPR004358">
    <property type="entry name" value="Sig_transdc_His_kin-like_C"/>
</dbReference>
<dbReference type="PANTHER" id="PTHR45436:SF14">
    <property type="entry name" value="SENSOR PROTEIN QSEC"/>
    <property type="match status" value="1"/>
</dbReference>
<dbReference type="RefSeq" id="WP_011769622.1">
    <property type="nucleotide sequence ID" value="NC_008709.1"/>
</dbReference>
<accession>A1SU94</accession>
<evidence type="ECO:0000256" key="12">
    <source>
        <dbReference type="ARBA" id="ARBA00023136"/>
    </source>
</evidence>
<evidence type="ECO:0000256" key="11">
    <source>
        <dbReference type="ARBA" id="ARBA00023012"/>
    </source>
</evidence>
<dbReference type="OrthoDB" id="9809766at2"/>
<dbReference type="PANTHER" id="PTHR45436">
    <property type="entry name" value="SENSOR HISTIDINE KINASE YKOH"/>
    <property type="match status" value="1"/>
</dbReference>
<dbReference type="Pfam" id="PF00512">
    <property type="entry name" value="HisKA"/>
    <property type="match status" value="1"/>
</dbReference>
<dbReference type="InterPro" id="IPR036097">
    <property type="entry name" value="HisK_dim/P_sf"/>
</dbReference>
<dbReference type="InterPro" id="IPR005467">
    <property type="entry name" value="His_kinase_dom"/>
</dbReference>
<evidence type="ECO:0000256" key="5">
    <source>
        <dbReference type="ARBA" id="ARBA00022679"/>
    </source>
</evidence>
<evidence type="ECO:0000256" key="6">
    <source>
        <dbReference type="ARBA" id="ARBA00022692"/>
    </source>
</evidence>
<keyword evidence="10 13" id="KW-1133">Transmembrane helix</keyword>
<name>A1SU94_PSYIN</name>
<dbReference type="AlphaFoldDB" id="A1SU94"/>